<protein>
    <submittedName>
        <fullName evidence="3">ATP-grasp domain-containing protein</fullName>
    </submittedName>
</protein>
<keyword evidence="1" id="KW-0547">Nucleotide-binding</keyword>
<dbReference type="PANTHER" id="PTHR21621:SF0">
    <property type="entry name" value="BETA-CITRYLGLUTAMATE SYNTHASE B-RELATED"/>
    <property type="match status" value="1"/>
</dbReference>
<evidence type="ECO:0000256" key="1">
    <source>
        <dbReference type="PROSITE-ProRule" id="PRU00409"/>
    </source>
</evidence>
<dbReference type="InterPro" id="IPR011761">
    <property type="entry name" value="ATP-grasp"/>
</dbReference>
<evidence type="ECO:0000313" key="3">
    <source>
        <dbReference type="EMBL" id="WIF99767.1"/>
    </source>
</evidence>
<dbReference type="Gene3D" id="3.30.470.20">
    <property type="entry name" value="ATP-grasp fold, B domain"/>
    <property type="match status" value="1"/>
</dbReference>
<dbReference type="RefSeq" id="WP_231416158.1">
    <property type="nucleotide sequence ID" value="NZ_CP126446.1"/>
</dbReference>
<dbReference type="PROSITE" id="PS50975">
    <property type="entry name" value="ATP_GRASP"/>
    <property type="match status" value="1"/>
</dbReference>
<gene>
    <name evidence="3" type="ORF">QNI29_08955</name>
</gene>
<keyword evidence="4" id="KW-1185">Reference proteome</keyword>
<name>A0ABY8V1E6_9BACI</name>
<organism evidence="3 4">
    <name type="scientific">Pontibacillus chungwhensis</name>
    <dbReference type="NCBI Taxonomy" id="265426"/>
    <lineage>
        <taxon>Bacteria</taxon>
        <taxon>Bacillati</taxon>
        <taxon>Bacillota</taxon>
        <taxon>Bacilli</taxon>
        <taxon>Bacillales</taxon>
        <taxon>Bacillaceae</taxon>
        <taxon>Pontibacillus</taxon>
    </lineage>
</organism>
<feature type="domain" description="ATP-grasp" evidence="2">
    <location>
        <begin position="91"/>
        <end position="271"/>
    </location>
</feature>
<dbReference type="InterPro" id="IPR013651">
    <property type="entry name" value="ATP-grasp_RimK-type"/>
</dbReference>
<reference evidence="3 4" key="1">
    <citation type="submission" date="2023-05" db="EMBL/GenBank/DDBJ databases">
        <title>Comparative genomics reveals the evidence of polycyclic aromatic hydrocarbons degradation in moderately halophilic genus Pontibacillus.</title>
        <authorList>
            <person name="Yang H."/>
            <person name="Qian Z."/>
        </authorList>
    </citation>
    <scope>NUCLEOTIDE SEQUENCE [LARGE SCALE GENOMIC DNA]</scope>
    <source>
        <strain evidence="4">HN14</strain>
    </source>
</reference>
<dbReference type="SUPFAM" id="SSF56059">
    <property type="entry name" value="Glutathione synthetase ATP-binding domain-like"/>
    <property type="match status" value="1"/>
</dbReference>
<proteinExistence type="predicted"/>
<evidence type="ECO:0000313" key="4">
    <source>
        <dbReference type="Proteomes" id="UP001236652"/>
    </source>
</evidence>
<dbReference type="Pfam" id="PF08443">
    <property type="entry name" value="RimK"/>
    <property type="match status" value="1"/>
</dbReference>
<sequence length="285" mass="32868">MISFGFTNELEKEKMKMNMISFQPYRTIGLPGITYIKPEHTFKEADKIKDADLILFPEKWQLPMIVHAWNKAIFPSYETIVLGHNKVDMTRAIQAAFPHAFPYTEIHANTDEKAQEIIETFGFPFVGKEPRNSMGNGVYLITDLESFHHYRAQTDTLYVQEWLETDREIRVCMVGTTITASYWKVAEHGQFHHNIARGGHIEYDAIPKEVIELVKQVCHTFNINYAGFDVLLIEGRPYILEFNVLFGNQGLTQSGIEPEREMYRYLTSTFLKPSPTLPSGDKHIS</sequence>
<accession>A0ABY8V1E6</accession>
<dbReference type="EMBL" id="CP126446">
    <property type="protein sequence ID" value="WIF99767.1"/>
    <property type="molecule type" value="Genomic_DNA"/>
</dbReference>
<dbReference type="PANTHER" id="PTHR21621">
    <property type="entry name" value="RIBOSOMAL PROTEIN S6 MODIFICATION PROTEIN"/>
    <property type="match status" value="1"/>
</dbReference>
<dbReference type="Proteomes" id="UP001236652">
    <property type="component" value="Chromosome"/>
</dbReference>
<evidence type="ECO:0000259" key="2">
    <source>
        <dbReference type="PROSITE" id="PS50975"/>
    </source>
</evidence>
<keyword evidence="1" id="KW-0067">ATP-binding</keyword>